<evidence type="ECO:0000313" key="3">
    <source>
        <dbReference type="Proteomes" id="UP000680866"/>
    </source>
</evidence>
<dbReference type="EMBL" id="AP023359">
    <property type="protein sequence ID" value="BCJ67525.1"/>
    <property type="molecule type" value="Genomic_DNA"/>
</dbReference>
<keyword evidence="1" id="KW-0472">Membrane</keyword>
<evidence type="ECO:0000256" key="1">
    <source>
        <dbReference type="SAM" id="Phobius"/>
    </source>
</evidence>
<dbReference type="AlphaFoldDB" id="A0A810N7Z8"/>
<accession>A0A810N7Z8</accession>
<evidence type="ECO:0000313" key="2">
    <source>
        <dbReference type="EMBL" id="BCJ67525.1"/>
    </source>
</evidence>
<feature type="transmembrane region" description="Helical" evidence="1">
    <location>
        <begin position="185"/>
        <end position="209"/>
    </location>
</feature>
<keyword evidence="1" id="KW-0812">Transmembrane</keyword>
<reference evidence="2" key="1">
    <citation type="submission" date="2020-08" db="EMBL/GenBank/DDBJ databases">
        <title>Whole genome shotgun sequence of Polymorphospora rubra NBRC 101157.</title>
        <authorList>
            <person name="Komaki H."/>
            <person name="Tamura T."/>
        </authorList>
    </citation>
    <scope>NUCLEOTIDE SEQUENCE</scope>
    <source>
        <strain evidence="2">NBRC 101157</strain>
    </source>
</reference>
<gene>
    <name evidence="2" type="ORF">Prubr_45460</name>
</gene>
<feature type="transmembrane region" description="Helical" evidence="1">
    <location>
        <begin position="40"/>
        <end position="56"/>
    </location>
</feature>
<sequence>MWHHRAVTSRGWLLICFILAGVAHLTGLATSSPLLPGAELLAWALLAAYVLVGGGTRLPAGRLLLTAVLVLTLSAAWDWLTTPDPGAVRQFLAPAPDAAGDATAVGAFAAGLGSGWRPRLAVALLIAAAVTRHAAAPPGGTPPIGRRAWPLPAILVAGVGAAVVIGYIALEIAERTRLVEDGRPVHLVAMALPGLLAALAAVVAAGYVLLGPRPAPRAVRISLGAGLLLLGMTALAISSTTMGVWRIAYARYDEYSAGALWTSAVALSSNTTFPTAMLSQFAGVALIAVGCLAGSRSPATPADATGSG</sequence>
<keyword evidence="1" id="KW-1133">Transmembrane helix</keyword>
<name>A0A810N7Z8_9ACTN</name>
<dbReference type="KEGG" id="pry:Prubr_45460"/>
<feature type="transmembrane region" description="Helical" evidence="1">
    <location>
        <begin position="12"/>
        <end position="34"/>
    </location>
</feature>
<organism evidence="2 3">
    <name type="scientific">Polymorphospora rubra</name>
    <dbReference type="NCBI Taxonomy" id="338584"/>
    <lineage>
        <taxon>Bacteria</taxon>
        <taxon>Bacillati</taxon>
        <taxon>Actinomycetota</taxon>
        <taxon>Actinomycetes</taxon>
        <taxon>Micromonosporales</taxon>
        <taxon>Micromonosporaceae</taxon>
        <taxon>Polymorphospora</taxon>
    </lineage>
</organism>
<proteinExistence type="predicted"/>
<feature type="transmembrane region" description="Helical" evidence="1">
    <location>
        <begin position="151"/>
        <end position="173"/>
    </location>
</feature>
<keyword evidence="3" id="KW-1185">Reference proteome</keyword>
<feature type="transmembrane region" description="Helical" evidence="1">
    <location>
        <begin position="221"/>
        <end position="245"/>
    </location>
</feature>
<protein>
    <submittedName>
        <fullName evidence="2">Uncharacterized protein</fullName>
    </submittedName>
</protein>
<dbReference type="Proteomes" id="UP000680866">
    <property type="component" value="Chromosome"/>
</dbReference>